<evidence type="ECO:0000256" key="5">
    <source>
        <dbReference type="ARBA" id="ARBA00023065"/>
    </source>
</evidence>
<evidence type="ECO:0000256" key="8">
    <source>
        <dbReference type="SAM" id="MobiDB-lite"/>
    </source>
</evidence>
<comment type="caution">
    <text evidence="12">The sequence shown here is derived from an EMBL/GenBank/DDBJ whole genome shotgun (WGS) entry which is preliminary data.</text>
</comment>
<keyword evidence="13" id="KW-1185">Reference proteome</keyword>
<feature type="transmembrane region" description="Helical" evidence="9">
    <location>
        <begin position="131"/>
        <end position="151"/>
    </location>
</feature>
<feature type="region of interest" description="Disordered" evidence="8">
    <location>
        <begin position="258"/>
        <end position="281"/>
    </location>
</feature>
<evidence type="ECO:0000256" key="9">
    <source>
        <dbReference type="SAM" id="Phobius"/>
    </source>
</evidence>
<evidence type="ECO:0000256" key="1">
    <source>
        <dbReference type="ARBA" id="ARBA00004141"/>
    </source>
</evidence>
<dbReference type="RefSeq" id="WP_289958118.1">
    <property type="nucleotide sequence ID" value="NZ_JAUEMJ010000004.1"/>
</dbReference>
<proteinExistence type="predicted"/>
<evidence type="ECO:0000256" key="2">
    <source>
        <dbReference type="ARBA" id="ARBA00022448"/>
    </source>
</evidence>
<evidence type="ECO:0000259" key="10">
    <source>
        <dbReference type="Pfam" id="PF07885"/>
    </source>
</evidence>
<dbReference type="EMBL" id="JAUEMJ010000012">
    <property type="protein sequence ID" value="MDN3243230.1"/>
    <property type="molecule type" value="Genomic_DNA"/>
</dbReference>
<dbReference type="SUPFAM" id="SSF81324">
    <property type="entry name" value="Voltage-gated potassium channels"/>
    <property type="match status" value="1"/>
</dbReference>
<dbReference type="Gene3D" id="1.20.5.110">
    <property type="match status" value="1"/>
</dbReference>
<keyword evidence="3 9" id="KW-0812">Transmembrane</keyword>
<comment type="subcellular location">
    <subcellularLocation>
        <location evidence="1">Membrane</location>
        <topology evidence="1">Multi-pass membrane protein</topology>
    </subcellularLocation>
</comment>
<sequence length="281" mass="30555">MSDSSTHPADPSHWPPQLTAWERATNLPLFALALLFLAAYAVPILYPGLPAWVGSAATAVYALVWAVYGVDFAVRFAMAGRGNRWRFVYSHPLDLVMVLLPMLRPLRVLRIVVLLAEVFRRHAQASKRFQAVFYVVTVTGMILLISSLAILDAERHAPDTQVADFGDALWWSIVTATTVGYGDMVPQTVEGKAIAAFLMFAAIGLVGLVSGSLASWFVDRVSAAEETAERAEFVELRSRLQRLELQLAEIHAVLVPEPAGDDPAEVPAPRADPLPGNASAN</sequence>
<dbReference type="Pfam" id="PF07885">
    <property type="entry name" value="Ion_trans_2"/>
    <property type="match status" value="1"/>
</dbReference>
<feature type="transmembrane region" description="Helical" evidence="9">
    <location>
        <begin position="193"/>
        <end position="218"/>
    </location>
</feature>
<feature type="transmembrane region" description="Helical" evidence="9">
    <location>
        <begin position="58"/>
        <end position="78"/>
    </location>
</feature>
<evidence type="ECO:0000313" key="11">
    <source>
        <dbReference type="EMBL" id="MDN3241207.1"/>
    </source>
</evidence>
<dbReference type="InterPro" id="IPR013099">
    <property type="entry name" value="K_chnl_dom"/>
</dbReference>
<organism evidence="12 13">
    <name type="scientific">Glycomyces tritici</name>
    <dbReference type="NCBI Taxonomy" id="2665176"/>
    <lineage>
        <taxon>Bacteria</taxon>
        <taxon>Bacillati</taxon>
        <taxon>Actinomycetota</taxon>
        <taxon>Actinomycetes</taxon>
        <taxon>Glycomycetales</taxon>
        <taxon>Glycomycetaceae</taxon>
        <taxon>Glycomyces</taxon>
    </lineage>
</organism>
<evidence type="ECO:0000313" key="12">
    <source>
        <dbReference type="EMBL" id="MDN3243230.1"/>
    </source>
</evidence>
<dbReference type="Proteomes" id="UP001171902">
    <property type="component" value="Unassembled WGS sequence"/>
</dbReference>
<evidence type="ECO:0000313" key="13">
    <source>
        <dbReference type="Proteomes" id="UP001171902"/>
    </source>
</evidence>
<keyword evidence="2" id="KW-0813">Transport</keyword>
<evidence type="ECO:0000256" key="6">
    <source>
        <dbReference type="ARBA" id="ARBA00023136"/>
    </source>
</evidence>
<keyword evidence="7" id="KW-0407">Ion channel</keyword>
<evidence type="ECO:0000256" key="3">
    <source>
        <dbReference type="ARBA" id="ARBA00022692"/>
    </source>
</evidence>
<accession>A0ABT7YX56</accession>
<feature type="transmembrane region" description="Helical" evidence="9">
    <location>
        <begin position="27"/>
        <end position="46"/>
    </location>
</feature>
<dbReference type="PANTHER" id="PTHR11537">
    <property type="entry name" value="VOLTAGE-GATED POTASSIUM CHANNEL"/>
    <property type="match status" value="1"/>
</dbReference>
<dbReference type="EMBL" id="JAUEMJ010000004">
    <property type="protein sequence ID" value="MDN3241207.1"/>
    <property type="molecule type" value="Genomic_DNA"/>
</dbReference>
<dbReference type="Gene3D" id="1.10.287.70">
    <property type="match status" value="1"/>
</dbReference>
<keyword evidence="6 9" id="KW-0472">Membrane</keyword>
<gene>
    <name evidence="11" type="ORF">QWI33_15870</name>
    <name evidence="12" type="ORF">QWI33_26160</name>
</gene>
<keyword evidence="4 9" id="KW-1133">Transmembrane helix</keyword>
<evidence type="ECO:0000256" key="7">
    <source>
        <dbReference type="ARBA" id="ARBA00023303"/>
    </source>
</evidence>
<feature type="domain" description="Potassium channel" evidence="10">
    <location>
        <begin position="153"/>
        <end position="218"/>
    </location>
</feature>
<reference evidence="12" key="1">
    <citation type="submission" date="2023-06" db="EMBL/GenBank/DDBJ databases">
        <title>Gycomyces niveus sp.nov., a novel actinomycete isolated from soil in Shouguang.</title>
        <authorList>
            <person name="Yang X."/>
            <person name="Zhao J."/>
        </authorList>
    </citation>
    <scope>NUCLEOTIDE SEQUENCE</scope>
    <source>
        <strain evidence="12">NEAU C2</strain>
    </source>
</reference>
<name>A0ABT7YX56_9ACTN</name>
<dbReference type="PANTHER" id="PTHR11537:SF254">
    <property type="entry name" value="POTASSIUM VOLTAGE-GATED CHANNEL PROTEIN SHAB"/>
    <property type="match status" value="1"/>
</dbReference>
<evidence type="ECO:0000256" key="4">
    <source>
        <dbReference type="ARBA" id="ARBA00022989"/>
    </source>
</evidence>
<keyword evidence="5" id="KW-0406">Ion transport</keyword>
<dbReference type="InterPro" id="IPR028325">
    <property type="entry name" value="VG_K_chnl"/>
</dbReference>
<protein>
    <submittedName>
        <fullName evidence="12">Ion channel</fullName>
    </submittedName>
</protein>